<proteinExistence type="predicted"/>
<reference evidence="1" key="1">
    <citation type="journal article" date="2019" name="MBio">
        <title>Virus Genomes from Deep Sea Sediments Expand the Ocean Megavirome and Support Independent Origins of Viral Gigantism.</title>
        <authorList>
            <person name="Backstrom D."/>
            <person name="Yutin N."/>
            <person name="Jorgensen S.L."/>
            <person name="Dharamshi J."/>
            <person name="Homa F."/>
            <person name="Zaremba-Niedwiedzka K."/>
            <person name="Spang A."/>
            <person name="Wolf Y.I."/>
            <person name="Koonin E.V."/>
            <person name="Ettema T.J."/>
        </authorList>
    </citation>
    <scope>NUCLEOTIDE SEQUENCE</scope>
</reference>
<name>A0A481Z1T0_9VIRU</name>
<gene>
    <name evidence="1" type="ORF">LCPAC001_01230</name>
</gene>
<protein>
    <submittedName>
        <fullName evidence="1">Uncharacterized protein</fullName>
    </submittedName>
</protein>
<organism evidence="1">
    <name type="scientific">Pithovirus LCPAC001</name>
    <dbReference type="NCBI Taxonomy" id="2506585"/>
    <lineage>
        <taxon>Viruses</taxon>
        <taxon>Pithoviruses</taxon>
    </lineage>
</organism>
<evidence type="ECO:0000313" key="1">
    <source>
        <dbReference type="EMBL" id="QBK89613.1"/>
    </source>
</evidence>
<accession>A0A481Z1T0</accession>
<dbReference type="EMBL" id="MK500430">
    <property type="protein sequence ID" value="QBK89613.1"/>
    <property type="molecule type" value="Genomic_DNA"/>
</dbReference>
<sequence length="124" mass="14471">MEKTGKKNKCEECEVIDSSECKRCKAYFCIKHIQTHLKTKICPRCETERCNEWFEVIGIGSWNPNICFFCNTSSMLLSGIAKNKVTIPDSINFKQDIKNPREFTSKMIKICYSNIIRQFDENVK</sequence>